<dbReference type="EMBL" id="JZXN01000001">
    <property type="protein sequence ID" value="KKB27092.1"/>
    <property type="molecule type" value="Genomic_DNA"/>
</dbReference>
<keyword evidence="2" id="KW-1185">Reference proteome</keyword>
<evidence type="ECO:0000313" key="1">
    <source>
        <dbReference type="EMBL" id="KKB27092.1"/>
    </source>
</evidence>
<organism evidence="1 2">
    <name type="scientific">Mycoplasmopsis meleagridis ATCC 25294</name>
    <dbReference type="NCBI Taxonomy" id="1264554"/>
    <lineage>
        <taxon>Bacteria</taxon>
        <taxon>Bacillati</taxon>
        <taxon>Mycoplasmatota</taxon>
        <taxon>Mycoplasmoidales</taxon>
        <taxon>Metamycoplasmataceae</taxon>
        <taxon>Mycoplasmopsis</taxon>
    </lineage>
</organism>
<protein>
    <submittedName>
        <fullName evidence="1">Uncharacterized protein</fullName>
    </submittedName>
</protein>
<accession>A0A0F5H2L5</accession>
<dbReference type="AlphaFoldDB" id="A0A0F5H2L5"/>
<evidence type="ECO:0000313" key="2">
    <source>
        <dbReference type="Proteomes" id="UP000033750"/>
    </source>
</evidence>
<comment type="caution">
    <text evidence="1">The sequence shown here is derived from an EMBL/GenBank/DDBJ whole genome shotgun (WGS) entry which is preliminary data.</text>
</comment>
<name>A0A0F5H2L5_9BACT</name>
<reference evidence="1 2" key="1">
    <citation type="submission" date="2015-03" db="EMBL/GenBank/DDBJ databases">
        <title>Genome sequence of Mycoplasma meleagridis strain ATCC 25294.</title>
        <authorList>
            <person name="Yacoub E."/>
            <person name="Blanchard A."/>
            <person name="Sirand-Pugnet P."/>
            <person name="Mardassi B.B.A."/>
        </authorList>
    </citation>
    <scope>NUCLEOTIDE SEQUENCE [LARGE SCALE GENOMIC DNA]</scope>
    <source>
        <strain evidence="1 2">ATCC 25294</strain>
    </source>
</reference>
<gene>
    <name evidence="1" type="ORF">MMELEA_02340</name>
</gene>
<sequence>MLINWSDEDEELFWLFVVEVFWLIKKGKVANEETIGKENRYFFFILKNKNFLKFALKV</sequence>
<dbReference type="Proteomes" id="UP000033750">
    <property type="component" value="Unassembled WGS sequence"/>
</dbReference>
<proteinExistence type="predicted"/>